<dbReference type="GO" id="GO:0045271">
    <property type="term" value="C:respiratory chain complex I"/>
    <property type="evidence" value="ECO:0007669"/>
    <property type="project" value="UniProtKB-UniRule"/>
</dbReference>
<keyword evidence="5 11" id="KW-0812">Transmembrane</keyword>
<feature type="transmembrane region" description="Helical" evidence="11">
    <location>
        <begin position="33"/>
        <end position="52"/>
    </location>
</feature>
<keyword evidence="4 11" id="KW-0679">Respiratory chain</keyword>
<keyword evidence="13" id="KW-1185">Reference proteome</keyword>
<organism evidence="12 13">
    <name type="scientific">Physocladia obscura</name>
    <dbReference type="NCBI Taxonomy" id="109957"/>
    <lineage>
        <taxon>Eukaryota</taxon>
        <taxon>Fungi</taxon>
        <taxon>Fungi incertae sedis</taxon>
        <taxon>Chytridiomycota</taxon>
        <taxon>Chytridiomycota incertae sedis</taxon>
        <taxon>Chytridiomycetes</taxon>
        <taxon>Chytridiales</taxon>
        <taxon>Chytriomycetaceae</taxon>
        <taxon>Physocladia</taxon>
    </lineage>
</organism>
<evidence type="ECO:0000256" key="7">
    <source>
        <dbReference type="ARBA" id="ARBA00022982"/>
    </source>
</evidence>
<evidence type="ECO:0000256" key="11">
    <source>
        <dbReference type="RuleBase" id="RU368034"/>
    </source>
</evidence>
<evidence type="ECO:0000313" key="12">
    <source>
        <dbReference type="EMBL" id="KAJ3115954.1"/>
    </source>
</evidence>
<evidence type="ECO:0000256" key="2">
    <source>
        <dbReference type="ARBA" id="ARBA00007312"/>
    </source>
</evidence>
<evidence type="ECO:0000256" key="8">
    <source>
        <dbReference type="ARBA" id="ARBA00022989"/>
    </source>
</evidence>
<comment type="caution">
    <text evidence="12">The sequence shown here is derived from an EMBL/GenBank/DDBJ whole genome shotgun (WGS) entry which is preliminary data.</text>
</comment>
<evidence type="ECO:0000256" key="3">
    <source>
        <dbReference type="ARBA" id="ARBA00022448"/>
    </source>
</evidence>
<comment type="subcellular location">
    <subcellularLocation>
        <location evidence="1 11">Mitochondrion inner membrane</location>
        <topology evidence="1 11">Single-pass membrane protein</topology>
        <orientation evidence="1 11">Matrix side</orientation>
    </subcellularLocation>
</comment>
<accession>A0AAD5T398</accession>
<evidence type="ECO:0000256" key="1">
    <source>
        <dbReference type="ARBA" id="ARBA00004298"/>
    </source>
</evidence>
<keyword evidence="9 11" id="KW-0496">Mitochondrion</keyword>
<keyword evidence="7 11" id="KW-0249">Electron transport</keyword>
<dbReference type="PANTHER" id="PTHR12966">
    <property type="entry name" value="NADH DEHYDROGENASE UBIQUINONE 1 ALPHA SUBCOMPLEX SUBUNIT 13"/>
    <property type="match status" value="1"/>
</dbReference>
<evidence type="ECO:0000256" key="9">
    <source>
        <dbReference type="ARBA" id="ARBA00023128"/>
    </source>
</evidence>
<dbReference type="EMBL" id="JADGJH010001259">
    <property type="protein sequence ID" value="KAJ3115954.1"/>
    <property type="molecule type" value="Genomic_DNA"/>
</dbReference>
<evidence type="ECO:0000256" key="6">
    <source>
        <dbReference type="ARBA" id="ARBA00022792"/>
    </source>
</evidence>
<dbReference type="PANTHER" id="PTHR12966:SF0">
    <property type="entry name" value="NADH DEHYDROGENASE [UBIQUINONE] 1 ALPHA SUBCOMPLEX SUBUNIT 13"/>
    <property type="match status" value="1"/>
</dbReference>
<dbReference type="Proteomes" id="UP001211907">
    <property type="component" value="Unassembled WGS sequence"/>
</dbReference>
<name>A0AAD5T398_9FUNG</name>
<keyword evidence="10 11" id="KW-0472">Membrane</keyword>
<keyword evidence="6 11" id="KW-0999">Mitochondrion inner membrane</keyword>
<evidence type="ECO:0000256" key="5">
    <source>
        <dbReference type="ARBA" id="ARBA00022692"/>
    </source>
</evidence>
<dbReference type="AlphaFoldDB" id="A0AAD5T398"/>
<gene>
    <name evidence="12" type="ORF">HK100_001197</name>
</gene>
<evidence type="ECO:0000256" key="4">
    <source>
        <dbReference type="ARBA" id="ARBA00022660"/>
    </source>
</evidence>
<evidence type="ECO:0000313" key="13">
    <source>
        <dbReference type="Proteomes" id="UP001211907"/>
    </source>
</evidence>
<keyword evidence="8 11" id="KW-1133">Transmembrane helix</keyword>
<keyword evidence="3 11" id="KW-0813">Transport</keyword>
<dbReference type="GO" id="GO:0005743">
    <property type="term" value="C:mitochondrial inner membrane"/>
    <property type="evidence" value="ECO:0007669"/>
    <property type="project" value="UniProtKB-SubCell"/>
</dbReference>
<proteinExistence type="inferred from homology"/>
<reference evidence="12" key="1">
    <citation type="submission" date="2020-05" db="EMBL/GenBank/DDBJ databases">
        <title>Phylogenomic resolution of chytrid fungi.</title>
        <authorList>
            <person name="Stajich J.E."/>
            <person name="Amses K."/>
            <person name="Simmons R."/>
            <person name="Seto K."/>
            <person name="Myers J."/>
            <person name="Bonds A."/>
            <person name="Quandt C.A."/>
            <person name="Barry K."/>
            <person name="Liu P."/>
            <person name="Grigoriev I."/>
            <person name="Longcore J.E."/>
            <person name="James T.Y."/>
        </authorList>
    </citation>
    <scope>NUCLEOTIDE SEQUENCE</scope>
    <source>
        <strain evidence="12">JEL0513</strain>
    </source>
</reference>
<comment type="similarity">
    <text evidence="2 11">Belongs to the complex I NDUFA13 subunit family.</text>
</comment>
<sequence length="219" mass="25350">MGSYTLGVQDQPPLMPQTIAYTRYFPRRGPSGAVVFLGVFATMGLGFYYVGLNNAERRELRREKAWTRISLVPLLQAETDRDVVRRLASARAKESSIMQEKQDWAAVDLKEPVKGIKRYGVYDETRQHATPVYYTDRYVAPTYLFVPRESGELLPAQWWRGSKFFTLNPPYHNRSIKRVEEFVASDIHERFLFISLLSRICFICSADWKGKADPINEEK</sequence>
<protein>
    <recommendedName>
        <fullName evidence="11">NADH dehydrogenase [ubiquinone] 1 alpha subcomplex subunit 13</fullName>
    </recommendedName>
</protein>
<comment type="function">
    <text evidence="11">Complex I functions in the transfer of electrons from NADH to the respiratory chain. Accessory subunit of the mitochondrial membrane respiratory chain NADH dehydrogenase (Complex I), that is believed not to be involved in catalysis.</text>
</comment>
<evidence type="ECO:0000256" key="10">
    <source>
        <dbReference type="ARBA" id="ARBA00023136"/>
    </source>
</evidence>
<dbReference type="InterPro" id="IPR009346">
    <property type="entry name" value="GRIM-19"/>
</dbReference>
<dbReference type="Pfam" id="PF06212">
    <property type="entry name" value="GRIM-19"/>
    <property type="match status" value="1"/>
</dbReference>